<reference evidence="1" key="1">
    <citation type="journal article" date="2021" name="Proc. Natl. Acad. Sci. U.S.A.">
        <title>A Catalog of Tens of Thousands of Viruses from Human Metagenomes Reveals Hidden Associations with Chronic Diseases.</title>
        <authorList>
            <person name="Tisza M.J."/>
            <person name="Buck C.B."/>
        </authorList>
    </citation>
    <scope>NUCLEOTIDE SEQUENCE</scope>
    <source>
        <strain evidence="1">CtA4D8</strain>
    </source>
</reference>
<proteinExistence type="predicted"/>
<name>A0A8S5L6K8_9CAUD</name>
<accession>A0A8S5L6K8</accession>
<organism evidence="1">
    <name type="scientific">Myoviridae sp. ctA4D8</name>
    <dbReference type="NCBI Taxonomy" id="2823535"/>
    <lineage>
        <taxon>Viruses</taxon>
        <taxon>Duplodnaviria</taxon>
        <taxon>Heunggongvirae</taxon>
        <taxon>Uroviricota</taxon>
        <taxon>Caudoviricetes</taxon>
    </lineage>
</organism>
<evidence type="ECO:0000313" key="1">
    <source>
        <dbReference type="EMBL" id="DAD65412.1"/>
    </source>
</evidence>
<sequence>MNSKIKITRQVISLIDKYLRYYPMDQFYSSDQITYLKTVNTYFSVSILEKYRNRLKKLKKDLQRGRISDMDLHPDIVTNQITNLKTLALRYTLVHSLLDYMKADQIDRVVIGHSWYLILKMKCKTLLKEADYDVEHLKIPFENIPNSF</sequence>
<dbReference type="EMBL" id="BK014643">
    <property type="protein sequence ID" value="DAD65412.1"/>
    <property type="molecule type" value="Genomic_DNA"/>
</dbReference>
<protein>
    <submittedName>
        <fullName evidence="1">Uncharacterized protein</fullName>
    </submittedName>
</protein>